<reference evidence="2 3" key="2">
    <citation type="submission" date="2019-01" db="EMBL/GenBank/DDBJ databases">
        <title>The decoding of complex shrimp genome reveals the adaptation for benthos swimmer, frequently molting mechanism and breeding impact on genome.</title>
        <authorList>
            <person name="Sun Y."/>
            <person name="Gao Y."/>
            <person name="Yu Y."/>
        </authorList>
    </citation>
    <scope>NUCLEOTIDE SEQUENCE [LARGE SCALE GENOMIC DNA]</scope>
    <source>
        <tissue evidence="2">Muscle</tissue>
    </source>
</reference>
<dbReference type="OrthoDB" id="6366646at2759"/>
<dbReference type="AlphaFoldDB" id="A0A3R7SYM2"/>
<feature type="compositionally biased region" description="Basic residues" evidence="1">
    <location>
        <begin position="117"/>
        <end position="126"/>
    </location>
</feature>
<keyword evidence="3" id="KW-1185">Reference proteome</keyword>
<gene>
    <name evidence="2" type="ORF">C7M84_025029</name>
</gene>
<sequence length="407" mass="45741">MTVQDQDGSSVTRNRLTIYQGIYGHGCSSGAVCREIGFTKEGKARAEADLCRIIDLARNGSVSNQSRRLLTTEVTPQRSFAVKDRVTQEEVDSKDGNLSSNSKRPRNPPCEENKEKQTKKRKKSGSKRGNPVSEKEIPSKPVEDKVSTVEVSTAEEEEMQCEILTEAIMESLDEAAKKLGRVRKLNVAVVKKMHSIWRYTLEEGRQSHPPSVISAAFSKLVERHHMNGKGKVDPKPKNKCKKADEGSLRTPTSRDYLQAKHTSDIRLPQTSAIESKEHSVLDGDYQYGSTYNSRRQYVPEGAPYPLTGFNYDLKSNICGDEPCSEGSSQNSSSQEVTRLQHPHPHPAGRDGNAACVRDWVDHREPQEIWPPNSHCNQITSRSEFSPPKLCVESNPSPEERFYRRKLY</sequence>
<protein>
    <submittedName>
        <fullName evidence="2">Uncharacterized protein</fullName>
    </submittedName>
</protein>
<feature type="region of interest" description="Disordered" evidence="1">
    <location>
        <begin position="82"/>
        <end position="154"/>
    </location>
</feature>
<feature type="compositionally biased region" description="Basic and acidic residues" evidence="1">
    <location>
        <begin position="82"/>
        <end position="95"/>
    </location>
</feature>
<feature type="compositionally biased region" description="Low complexity" evidence="1">
    <location>
        <begin position="324"/>
        <end position="335"/>
    </location>
</feature>
<name>A0A3R7SYM2_PENVA</name>
<feature type="compositionally biased region" description="Basic and acidic residues" evidence="1">
    <location>
        <begin position="226"/>
        <end position="247"/>
    </location>
</feature>
<accession>A0A3R7SYM2</accession>
<comment type="caution">
    <text evidence="2">The sequence shown here is derived from an EMBL/GenBank/DDBJ whole genome shotgun (WGS) entry which is preliminary data.</text>
</comment>
<proteinExistence type="predicted"/>
<organism evidence="2 3">
    <name type="scientific">Penaeus vannamei</name>
    <name type="common">Whiteleg shrimp</name>
    <name type="synonym">Litopenaeus vannamei</name>
    <dbReference type="NCBI Taxonomy" id="6689"/>
    <lineage>
        <taxon>Eukaryota</taxon>
        <taxon>Metazoa</taxon>
        <taxon>Ecdysozoa</taxon>
        <taxon>Arthropoda</taxon>
        <taxon>Crustacea</taxon>
        <taxon>Multicrustacea</taxon>
        <taxon>Malacostraca</taxon>
        <taxon>Eumalacostraca</taxon>
        <taxon>Eucarida</taxon>
        <taxon>Decapoda</taxon>
        <taxon>Dendrobranchiata</taxon>
        <taxon>Penaeoidea</taxon>
        <taxon>Penaeidae</taxon>
        <taxon>Penaeus</taxon>
    </lineage>
</organism>
<feature type="compositionally biased region" description="Basic and acidic residues" evidence="1">
    <location>
        <begin position="133"/>
        <end position="147"/>
    </location>
</feature>
<evidence type="ECO:0000313" key="3">
    <source>
        <dbReference type="Proteomes" id="UP000283509"/>
    </source>
</evidence>
<dbReference type="EMBL" id="QCYY01000915">
    <property type="protein sequence ID" value="ROT81802.1"/>
    <property type="molecule type" value="Genomic_DNA"/>
</dbReference>
<feature type="region of interest" description="Disordered" evidence="1">
    <location>
        <begin position="320"/>
        <end position="351"/>
    </location>
</feature>
<reference evidence="2 3" key="1">
    <citation type="submission" date="2018-04" db="EMBL/GenBank/DDBJ databases">
        <authorList>
            <person name="Zhang X."/>
            <person name="Yuan J."/>
            <person name="Li F."/>
            <person name="Xiang J."/>
        </authorList>
    </citation>
    <scope>NUCLEOTIDE SEQUENCE [LARGE SCALE GENOMIC DNA]</scope>
    <source>
        <tissue evidence="2">Muscle</tissue>
    </source>
</reference>
<feature type="region of interest" description="Disordered" evidence="1">
    <location>
        <begin position="226"/>
        <end position="250"/>
    </location>
</feature>
<evidence type="ECO:0000313" key="2">
    <source>
        <dbReference type="EMBL" id="ROT81802.1"/>
    </source>
</evidence>
<evidence type="ECO:0000256" key="1">
    <source>
        <dbReference type="SAM" id="MobiDB-lite"/>
    </source>
</evidence>
<dbReference type="Proteomes" id="UP000283509">
    <property type="component" value="Unassembled WGS sequence"/>
</dbReference>